<sequence length="148" mass="16596">MNRVEECMGQDPRILRGRILARLRIKGMRSLPGVRDGSRGRSRSFYLRAIWTPGSCPEVGAWAVFKPRGEQTSRDRPGSSRRFQMVDLLRDDMARFRTLVLDSIGLGINIGLSVAGPLGLALSEIPSANHFLVLETVFSFSWMNGTFR</sequence>
<name>A0A8S9MC14_BRACR</name>
<dbReference type="AlphaFoldDB" id="A0A8S9MC14"/>
<reference evidence="2" key="1">
    <citation type="submission" date="2019-12" db="EMBL/GenBank/DDBJ databases">
        <title>Genome sequencing and annotation of Brassica cretica.</title>
        <authorList>
            <person name="Studholme D.J."/>
            <person name="Sarris P.F."/>
        </authorList>
    </citation>
    <scope>NUCLEOTIDE SEQUENCE</scope>
    <source>
        <strain evidence="2">PFS-001/15</strain>
        <tissue evidence="2">Leaf</tissue>
    </source>
</reference>
<comment type="caution">
    <text evidence="2">The sequence shown here is derived from an EMBL/GenBank/DDBJ whole genome shotgun (WGS) entry which is preliminary data.</text>
</comment>
<dbReference type="EMBL" id="QGKW02000007">
    <property type="protein sequence ID" value="KAF2616532.1"/>
    <property type="molecule type" value="Genomic_DNA"/>
</dbReference>
<keyword evidence="1" id="KW-0812">Transmembrane</keyword>
<feature type="transmembrane region" description="Helical" evidence="1">
    <location>
        <begin position="99"/>
        <end position="122"/>
    </location>
</feature>
<gene>
    <name evidence="2" type="ORF">F2Q68_00040010</name>
</gene>
<proteinExistence type="predicted"/>
<keyword evidence="1" id="KW-0472">Membrane</keyword>
<accession>A0A8S9MC14</accession>
<organism evidence="2 3">
    <name type="scientific">Brassica cretica</name>
    <name type="common">Mustard</name>
    <dbReference type="NCBI Taxonomy" id="69181"/>
    <lineage>
        <taxon>Eukaryota</taxon>
        <taxon>Viridiplantae</taxon>
        <taxon>Streptophyta</taxon>
        <taxon>Embryophyta</taxon>
        <taxon>Tracheophyta</taxon>
        <taxon>Spermatophyta</taxon>
        <taxon>Magnoliopsida</taxon>
        <taxon>eudicotyledons</taxon>
        <taxon>Gunneridae</taxon>
        <taxon>Pentapetalae</taxon>
        <taxon>rosids</taxon>
        <taxon>malvids</taxon>
        <taxon>Brassicales</taxon>
        <taxon>Brassicaceae</taxon>
        <taxon>Brassiceae</taxon>
        <taxon>Brassica</taxon>
    </lineage>
</organism>
<dbReference type="Proteomes" id="UP000712281">
    <property type="component" value="Unassembled WGS sequence"/>
</dbReference>
<protein>
    <submittedName>
        <fullName evidence="2">Uncharacterized protein</fullName>
    </submittedName>
</protein>
<evidence type="ECO:0000313" key="3">
    <source>
        <dbReference type="Proteomes" id="UP000712281"/>
    </source>
</evidence>
<evidence type="ECO:0000256" key="1">
    <source>
        <dbReference type="SAM" id="Phobius"/>
    </source>
</evidence>
<evidence type="ECO:0000313" key="2">
    <source>
        <dbReference type="EMBL" id="KAF2616532.1"/>
    </source>
</evidence>
<keyword evidence="1" id="KW-1133">Transmembrane helix</keyword>